<evidence type="ECO:0000256" key="1">
    <source>
        <dbReference type="ARBA" id="ARBA00004123"/>
    </source>
</evidence>
<feature type="region of interest" description="Disordered" evidence="6">
    <location>
        <begin position="80"/>
        <end position="99"/>
    </location>
</feature>
<feature type="compositionally biased region" description="Low complexity" evidence="6">
    <location>
        <begin position="197"/>
        <end position="224"/>
    </location>
</feature>
<dbReference type="GO" id="GO:0003700">
    <property type="term" value="F:DNA-binding transcription factor activity"/>
    <property type="evidence" value="ECO:0007669"/>
    <property type="project" value="InterPro"/>
</dbReference>
<keyword evidence="3" id="KW-0238">DNA-binding</keyword>
<dbReference type="EMBL" id="FNXT01000853">
    <property type="protein sequence ID" value="SZX68373.1"/>
    <property type="molecule type" value="Genomic_DNA"/>
</dbReference>
<evidence type="ECO:0000256" key="5">
    <source>
        <dbReference type="ARBA" id="ARBA00023242"/>
    </source>
</evidence>
<gene>
    <name evidence="8" type="ORF">BQ4739_LOCUS8731</name>
</gene>
<evidence type="ECO:0000256" key="2">
    <source>
        <dbReference type="ARBA" id="ARBA00023015"/>
    </source>
</evidence>
<feature type="region of interest" description="Disordered" evidence="6">
    <location>
        <begin position="194"/>
        <end position="251"/>
    </location>
</feature>
<evidence type="ECO:0000313" key="8">
    <source>
        <dbReference type="EMBL" id="SZX68373.1"/>
    </source>
</evidence>
<keyword evidence="2" id="KW-0805">Transcription regulation</keyword>
<evidence type="ECO:0000313" key="9">
    <source>
        <dbReference type="Proteomes" id="UP000256970"/>
    </source>
</evidence>
<sequence>MARCKYKGVGRVKDNPKKTYRAFCDRQHVGYYETADEAAKARDLQVLAVRFLQGREASNLNFSREEYSEDQIGAVVDKLTTPKAPTPTQHSNGNGSRGSRFEARIRVEDARVLLACCKTKEAAARVRDLAKMLLQGAPPEAARGLTLDWAGVSPEQLRRQQAPVRAKLVRKLLDTNTEAAVKLATKLVDDEERLQQQERQQQQQQQQQATQCRQRSASQTASQSQERRRQPQRSSRDQLQADETQRLADAVEQAASSLMEVARCAKRMPRARQADAPAAARRRL</sequence>
<comment type="subcellular location">
    <subcellularLocation>
        <location evidence="1">Nucleus</location>
    </subcellularLocation>
</comment>
<dbReference type="Proteomes" id="UP000256970">
    <property type="component" value="Unassembled WGS sequence"/>
</dbReference>
<dbReference type="PROSITE" id="PS51032">
    <property type="entry name" value="AP2_ERF"/>
    <property type="match status" value="1"/>
</dbReference>
<name>A0A383VU07_TETOB</name>
<reference evidence="8 9" key="1">
    <citation type="submission" date="2016-10" db="EMBL/GenBank/DDBJ databases">
        <authorList>
            <person name="Cai Z."/>
        </authorList>
    </citation>
    <scope>NUCLEOTIDE SEQUENCE [LARGE SCALE GENOMIC DNA]</scope>
</reference>
<proteinExistence type="predicted"/>
<keyword evidence="5" id="KW-0539">Nucleus</keyword>
<keyword evidence="4" id="KW-0804">Transcription</keyword>
<protein>
    <recommendedName>
        <fullName evidence="7">AP2/ERF domain-containing protein</fullName>
    </recommendedName>
</protein>
<evidence type="ECO:0000256" key="4">
    <source>
        <dbReference type="ARBA" id="ARBA00023163"/>
    </source>
</evidence>
<dbReference type="AlphaFoldDB" id="A0A383VU07"/>
<organism evidence="8 9">
    <name type="scientific">Tetradesmus obliquus</name>
    <name type="common">Green alga</name>
    <name type="synonym">Acutodesmus obliquus</name>
    <dbReference type="NCBI Taxonomy" id="3088"/>
    <lineage>
        <taxon>Eukaryota</taxon>
        <taxon>Viridiplantae</taxon>
        <taxon>Chlorophyta</taxon>
        <taxon>core chlorophytes</taxon>
        <taxon>Chlorophyceae</taxon>
        <taxon>CS clade</taxon>
        <taxon>Sphaeropleales</taxon>
        <taxon>Scenedesmaceae</taxon>
        <taxon>Tetradesmus</taxon>
    </lineage>
</organism>
<evidence type="ECO:0000256" key="6">
    <source>
        <dbReference type="SAM" id="MobiDB-lite"/>
    </source>
</evidence>
<evidence type="ECO:0000256" key="3">
    <source>
        <dbReference type="ARBA" id="ARBA00023125"/>
    </source>
</evidence>
<dbReference type="GO" id="GO:0005634">
    <property type="term" value="C:nucleus"/>
    <property type="evidence" value="ECO:0007669"/>
    <property type="project" value="UniProtKB-SubCell"/>
</dbReference>
<dbReference type="GO" id="GO:0003677">
    <property type="term" value="F:DNA binding"/>
    <property type="evidence" value="ECO:0007669"/>
    <property type="project" value="UniProtKB-KW"/>
</dbReference>
<evidence type="ECO:0000259" key="7">
    <source>
        <dbReference type="PROSITE" id="PS51032"/>
    </source>
</evidence>
<keyword evidence="9" id="KW-1185">Reference proteome</keyword>
<accession>A0A383VU07</accession>
<dbReference type="InterPro" id="IPR001471">
    <property type="entry name" value="AP2/ERF_dom"/>
</dbReference>
<feature type="domain" description="AP2/ERF" evidence="7">
    <location>
        <begin position="5"/>
        <end position="63"/>
    </location>
</feature>